<dbReference type="HOGENOM" id="CLU_2721899_0_0_1"/>
<evidence type="ECO:0008006" key="4">
    <source>
        <dbReference type="Google" id="ProtNLM"/>
    </source>
</evidence>
<accession>G2XN65</accession>
<sequence>MVPWQISLLFLSCALMGPCLHTRIAAVNGLTSHNLSFIIRIRRTARGNLIKATNDRDEKRILKCSNIDPLEF</sequence>
<evidence type="ECO:0000256" key="1">
    <source>
        <dbReference type="SAM" id="SignalP"/>
    </source>
</evidence>
<feature type="signal peptide" evidence="1">
    <location>
        <begin position="1"/>
        <end position="21"/>
    </location>
</feature>
<dbReference type="EMBL" id="FQ790245">
    <property type="protein sequence ID" value="CCD42321.1"/>
    <property type="molecule type" value="Genomic_DNA"/>
</dbReference>
<dbReference type="Proteomes" id="UP000008177">
    <property type="component" value="Unplaced contigs"/>
</dbReference>
<evidence type="ECO:0000313" key="3">
    <source>
        <dbReference type="Proteomes" id="UP000008177"/>
    </source>
</evidence>
<dbReference type="AlphaFoldDB" id="G2XN65"/>
<keyword evidence="1" id="KW-0732">Signal</keyword>
<feature type="chain" id="PRO_5003439512" description="Secreted protein" evidence="1">
    <location>
        <begin position="22"/>
        <end position="72"/>
    </location>
</feature>
<proteinExistence type="predicted"/>
<reference evidence="3" key="1">
    <citation type="journal article" date="2011" name="PLoS Genet.">
        <title>Genomic analysis of the necrotrophic fungal pathogens Sclerotinia sclerotiorum and Botrytis cinerea.</title>
        <authorList>
            <person name="Amselem J."/>
            <person name="Cuomo C.A."/>
            <person name="van Kan J.A."/>
            <person name="Viaud M."/>
            <person name="Benito E.P."/>
            <person name="Couloux A."/>
            <person name="Coutinho P.M."/>
            <person name="de Vries R.P."/>
            <person name="Dyer P.S."/>
            <person name="Fillinger S."/>
            <person name="Fournier E."/>
            <person name="Gout L."/>
            <person name="Hahn M."/>
            <person name="Kohn L."/>
            <person name="Lapalu N."/>
            <person name="Plummer K.M."/>
            <person name="Pradier J.M."/>
            <person name="Quevillon E."/>
            <person name="Sharon A."/>
            <person name="Simon A."/>
            <person name="ten Have A."/>
            <person name="Tudzynski B."/>
            <person name="Tudzynski P."/>
            <person name="Wincker P."/>
            <person name="Andrew M."/>
            <person name="Anthouard V."/>
            <person name="Beever R.E."/>
            <person name="Beffa R."/>
            <person name="Benoit I."/>
            <person name="Bouzid O."/>
            <person name="Brault B."/>
            <person name="Chen Z."/>
            <person name="Choquer M."/>
            <person name="Collemare J."/>
            <person name="Cotton P."/>
            <person name="Danchin E.G."/>
            <person name="Da Silva C."/>
            <person name="Gautier A."/>
            <person name="Giraud C."/>
            <person name="Giraud T."/>
            <person name="Gonzalez C."/>
            <person name="Grossetete S."/>
            <person name="Guldener U."/>
            <person name="Henrissat B."/>
            <person name="Howlett B.J."/>
            <person name="Kodira C."/>
            <person name="Kretschmer M."/>
            <person name="Lappartient A."/>
            <person name="Leroch M."/>
            <person name="Levis C."/>
            <person name="Mauceli E."/>
            <person name="Neuveglise C."/>
            <person name="Oeser B."/>
            <person name="Pearson M."/>
            <person name="Poulain J."/>
            <person name="Poussereau N."/>
            <person name="Quesneville H."/>
            <person name="Rascle C."/>
            <person name="Schumacher J."/>
            <person name="Segurens B."/>
            <person name="Sexton A."/>
            <person name="Silva E."/>
            <person name="Sirven C."/>
            <person name="Soanes D.M."/>
            <person name="Talbot N.J."/>
            <person name="Templeton M."/>
            <person name="Yandava C."/>
            <person name="Yarden O."/>
            <person name="Zeng Q."/>
            <person name="Rollins J.A."/>
            <person name="Lebrun M.H."/>
            <person name="Dickman M."/>
        </authorList>
    </citation>
    <scope>NUCLEOTIDE SEQUENCE [LARGE SCALE GENOMIC DNA]</scope>
    <source>
        <strain evidence="3">T4</strain>
    </source>
</reference>
<name>G2XN65_BOTF4</name>
<protein>
    <recommendedName>
        <fullName evidence="4">Secreted protein</fullName>
    </recommendedName>
</protein>
<evidence type="ECO:0000313" key="2">
    <source>
        <dbReference type="EMBL" id="CCD42321.1"/>
    </source>
</evidence>
<gene>
    <name evidence="2" type="ORF">BofuT4_uP014490.1</name>
</gene>
<dbReference type="InParanoid" id="G2XN65"/>
<organism evidence="2 3">
    <name type="scientific">Botryotinia fuckeliana (strain T4)</name>
    <name type="common">Noble rot fungus</name>
    <name type="synonym">Botrytis cinerea</name>
    <dbReference type="NCBI Taxonomy" id="999810"/>
    <lineage>
        <taxon>Eukaryota</taxon>
        <taxon>Fungi</taxon>
        <taxon>Dikarya</taxon>
        <taxon>Ascomycota</taxon>
        <taxon>Pezizomycotina</taxon>
        <taxon>Leotiomycetes</taxon>
        <taxon>Helotiales</taxon>
        <taxon>Sclerotiniaceae</taxon>
        <taxon>Botrytis</taxon>
    </lineage>
</organism>